<dbReference type="PATRIC" id="fig|698760.3.peg.2163"/>
<sequence>MCLSSIPRPVREPLFAGPSASLVVMWTIFGRLAYRQGDEMAEREEEGYRT</sequence>
<evidence type="ECO:0000313" key="3">
    <source>
        <dbReference type="Proteomes" id="UP000010931"/>
    </source>
</evidence>
<proteinExistence type="predicted"/>
<keyword evidence="3" id="KW-1185">Reference proteome</keyword>
<comment type="caution">
    <text evidence="2">The sequence shown here is derived from an EMBL/GenBank/DDBJ whole genome shotgun (WGS) entry which is preliminary data.</text>
</comment>
<organism evidence="2 3">
    <name type="scientific">Streptomyces turgidiscabies (strain Car8)</name>
    <dbReference type="NCBI Taxonomy" id="698760"/>
    <lineage>
        <taxon>Bacteria</taxon>
        <taxon>Bacillati</taxon>
        <taxon>Actinomycetota</taxon>
        <taxon>Actinomycetes</taxon>
        <taxon>Kitasatosporales</taxon>
        <taxon>Streptomycetaceae</taxon>
        <taxon>Streptomyces</taxon>
    </lineage>
</organism>
<name>L7FD13_STRT8</name>
<accession>L7FD13</accession>
<dbReference type="EMBL" id="AEJB01000172">
    <property type="protein sequence ID" value="ELP69142.1"/>
    <property type="molecule type" value="Genomic_DNA"/>
</dbReference>
<dbReference type="AlphaFoldDB" id="L7FD13"/>
<keyword evidence="1" id="KW-0472">Membrane</keyword>
<protein>
    <submittedName>
        <fullName evidence="2">Uncharacterized protein</fullName>
    </submittedName>
</protein>
<keyword evidence="1" id="KW-1133">Transmembrane helix</keyword>
<evidence type="ECO:0000313" key="2">
    <source>
        <dbReference type="EMBL" id="ELP69142.1"/>
    </source>
</evidence>
<keyword evidence="1" id="KW-0812">Transmembrane</keyword>
<feature type="transmembrane region" description="Helical" evidence="1">
    <location>
        <begin position="15"/>
        <end position="34"/>
    </location>
</feature>
<gene>
    <name evidence="2" type="ORF">STRTUCAR8_08211</name>
</gene>
<reference evidence="2 3" key="1">
    <citation type="journal article" date="2011" name="Plasmid">
        <title>Streptomyces turgidiscabies Car8 contains a modular pathogenicity island that shares virulence genes with other actinobacterial plant pathogens.</title>
        <authorList>
            <person name="Huguet-Tapia J.C."/>
            <person name="Badger J.H."/>
            <person name="Loria R."/>
            <person name="Pettis G.S."/>
        </authorList>
    </citation>
    <scope>NUCLEOTIDE SEQUENCE [LARGE SCALE GENOMIC DNA]</scope>
    <source>
        <strain evidence="2 3">Car8</strain>
    </source>
</reference>
<dbReference type="Proteomes" id="UP000010931">
    <property type="component" value="Unassembled WGS sequence"/>
</dbReference>
<evidence type="ECO:0000256" key="1">
    <source>
        <dbReference type="SAM" id="Phobius"/>
    </source>
</evidence>